<dbReference type="InterPro" id="IPR029045">
    <property type="entry name" value="ClpP/crotonase-like_dom_sf"/>
</dbReference>
<dbReference type="Pfam" id="PF01039">
    <property type="entry name" value="Carboxyl_trans"/>
    <property type="match status" value="1"/>
</dbReference>
<keyword evidence="6" id="KW-1185">Reference proteome</keyword>
<proteinExistence type="inferred from homology"/>
<dbReference type="PROSITE" id="PS50980">
    <property type="entry name" value="COA_CT_NTER"/>
    <property type="match status" value="1"/>
</dbReference>
<dbReference type="InterPro" id="IPR034733">
    <property type="entry name" value="AcCoA_carboxyl_beta"/>
</dbReference>
<dbReference type="FunFam" id="3.90.226.10:FF:000016">
    <property type="entry name" value="Propionyl-CoA carboxylase, beta subunit"/>
    <property type="match status" value="1"/>
</dbReference>
<dbReference type="FunFam" id="3.90.226.10:FF:000017">
    <property type="entry name" value="Propionyl-CoA carboxylase subunit beta 5"/>
    <property type="match status" value="1"/>
</dbReference>
<comment type="caution">
    <text evidence="5">The sequence shown here is derived from an EMBL/GenBank/DDBJ whole genome shotgun (WGS) entry which is preliminary data.</text>
</comment>
<name>A0A1E3W9M5_9HYPH</name>
<dbReference type="RefSeq" id="WP_069624341.1">
    <property type="nucleotide sequence ID" value="NZ_LPWD01000301.1"/>
</dbReference>
<comment type="similarity">
    <text evidence="1">Belongs to the AccD/PCCB family.</text>
</comment>
<dbReference type="EMBL" id="LPWD01000301">
    <property type="protein sequence ID" value="ODS02471.1"/>
    <property type="molecule type" value="Genomic_DNA"/>
</dbReference>
<sequence>MKEVVEELEMRRAKARMGGGEKRIEAQHKRGKLTARERLQLLLDDGSFEEFDMYVEHRCIDFGMEKTKVPGDGVVTGWGTINGRVVYVFAKDFTVFGGSLSEAHANKMLKVQDMAIRARAPVIGLFDAGGARIQEGVAALGGYGEVFTRNVLASGVIPQISVIMGPCAGGDVYSPAMTDFIFMVKDTSYMFVTGPDVVKTVTKEEVTAEQLGGAVVHTTKSSIADGAYENDVEALLQMRRLMDYLPSSNLSGVPELPTRDPWDRLEPSLDTLIPDNPNKPYDIKELIHKVVDEGDFFEIQETFARNIVTGFARMEGRTVGIVANQPMVLAGVLDSDASRKAARFVRFCDCFSIPIITFVDVPGFLPGTDQEYGGLIKHGAKLLFAFTEATVPKVTVITRKAYGGAYDVMSSKHIRGDINYAWPTAEIAVMGAKGAVEILYRADLGDPEKVKKRIDDYQERFANPFVAAERGYIDEVIAPRGTRLRICRALQMLRNKHVENPWKKHDNIPL</sequence>
<organism evidence="5 6">
    <name type="scientific">Methyloceanibacter marginalis</name>
    <dbReference type="NCBI Taxonomy" id="1774971"/>
    <lineage>
        <taxon>Bacteria</taxon>
        <taxon>Pseudomonadati</taxon>
        <taxon>Pseudomonadota</taxon>
        <taxon>Alphaproteobacteria</taxon>
        <taxon>Hyphomicrobiales</taxon>
        <taxon>Hyphomicrobiaceae</taxon>
        <taxon>Methyloceanibacter</taxon>
    </lineage>
</organism>
<dbReference type="Proteomes" id="UP000095042">
    <property type="component" value="Unassembled WGS sequence"/>
</dbReference>
<evidence type="ECO:0000256" key="2">
    <source>
        <dbReference type="ARBA" id="ARBA00074538"/>
    </source>
</evidence>
<dbReference type="GO" id="GO:0016740">
    <property type="term" value="F:transferase activity"/>
    <property type="evidence" value="ECO:0007669"/>
    <property type="project" value="UniProtKB-KW"/>
</dbReference>
<dbReference type="SUPFAM" id="SSF52096">
    <property type="entry name" value="ClpP/crotonase"/>
    <property type="match status" value="2"/>
</dbReference>
<dbReference type="GO" id="GO:0004658">
    <property type="term" value="F:propionyl-CoA carboxylase activity"/>
    <property type="evidence" value="ECO:0007669"/>
    <property type="project" value="UniProtKB-ARBA"/>
</dbReference>
<evidence type="ECO:0000259" key="3">
    <source>
        <dbReference type="PROSITE" id="PS50980"/>
    </source>
</evidence>
<reference evidence="5 6" key="1">
    <citation type="journal article" date="2016" name="Environ. Microbiol.">
        <title>New Methyloceanibacter diversity from North Sea sediments includes methanotroph containing solely the soluble methane monooxygenase.</title>
        <authorList>
            <person name="Vekeman B."/>
            <person name="Kerckhof F.M."/>
            <person name="Cremers G."/>
            <person name="de Vos P."/>
            <person name="Vandamme P."/>
            <person name="Boon N."/>
            <person name="Op den Camp H.J."/>
            <person name="Heylen K."/>
        </authorList>
    </citation>
    <scope>NUCLEOTIDE SEQUENCE [LARGE SCALE GENOMIC DNA]</scope>
    <source>
        <strain evidence="5 6">R-67177</strain>
    </source>
</reference>
<dbReference type="GO" id="GO:0003989">
    <property type="term" value="F:acetyl-CoA carboxylase activity"/>
    <property type="evidence" value="ECO:0007669"/>
    <property type="project" value="UniProtKB-ARBA"/>
</dbReference>
<evidence type="ECO:0000313" key="6">
    <source>
        <dbReference type="Proteomes" id="UP000095042"/>
    </source>
</evidence>
<dbReference type="InterPro" id="IPR011763">
    <property type="entry name" value="COA_CT_C"/>
</dbReference>
<dbReference type="GO" id="GO:0015977">
    <property type="term" value="P:carbon fixation"/>
    <property type="evidence" value="ECO:0007669"/>
    <property type="project" value="UniProtKB-ARBA"/>
</dbReference>
<dbReference type="AlphaFoldDB" id="A0A1E3W9M5"/>
<feature type="domain" description="CoA carboxyltransferase N-terminal" evidence="3">
    <location>
        <begin position="1"/>
        <end position="257"/>
    </location>
</feature>
<evidence type="ECO:0000259" key="4">
    <source>
        <dbReference type="PROSITE" id="PS50989"/>
    </source>
</evidence>
<dbReference type="InterPro" id="IPR051047">
    <property type="entry name" value="AccD/PCCB"/>
</dbReference>
<keyword evidence="5" id="KW-0808">Transferase</keyword>
<dbReference type="Gene3D" id="3.90.226.10">
    <property type="entry name" value="2-enoyl-CoA Hydratase, Chain A, domain 1"/>
    <property type="match status" value="2"/>
</dbReference>
<protein>
    <recommendedName>
        <fullName evidence="2">Propionyl-CoA carboxylase beta chain</fullName>
    </recommendedName>
</protein>
<gene>
    <name evidence="5" type="ORF">AUC71_01705</name>
</gene>
<dbReference type="GO" id="GO:0009317">
    <property type="term" value="C:acetyl-CoA carboxylase complex"/>
    <property type="evidence" value="ECO:0007669"/>
    <property type="project" value="UniProtKB-ARBA"/>
</dbReference>
<dbReference type="PANTHER" id="PTHR43842:SF2">
    <property type="entry name" value="PROPIONYL-COA CARBOXYLASE BETA CHAIN, MITOCHONDRIAL"/>
    <property type="match status" value="1"/>
</dbReference>
<dbReference type="InterPro" id="IPR011762">
    <property type="entry name" value="COA_CT_N"/>
</dbReference>
<feature type="domain" description="CoA carboxyltransferase C-terminal" evidence="4">
    <location>
        <begin position="261"/>
        <end position="504"/>
    </location>
</feature>
<evidence type="ECO:0000313" key="5">
    <source>
        <dbReference type="EMBL" id="ODS02471.1"/>
    </source>
</evidence>
<dbReference type="OrthoDB" id="9803706at2"/>
<dbReference type="PROSITE" id="PS50989">
    <property type="entry name" value="COA_CT_CTER"/>
    <property type="match status" value="1"/>
</dbReference>
<accession>A0A1E3W9M5</accession>
<evidence type="ECO:0000256" key="1">
    <source>
        <dbReference type="ARBA" id="ARBA00006102"/>
    </source>
</evidence>
<dbReference type="PANTHER" id="PTHR43842">
    <property type="entry name" value="PROPIONYL-COA CARBOXYLASE BETA CHAIN"/>
    <property type="match status" value="1"/>
</dbReference>